<feature type="domain" description="Aminotransferase class I/classII large" evidence="8">
    <location>
        <begin position="31"/>
        <end position="375"/>
    </location>
</feature>
<comment type="cofactor">
    <cofactor evidence="1 7">
        <name>pyridoxal 5'-phosphate</name>
        <dbReference type="ChEBI" id="CHEBI:597326"/>
    </cofactor>
</comment>
<dbReference type="eggNOG" id="COG0436">
    <property type="taxonomic scope" value="Bacteria"/>
</dbReference>
<evidence type="ECO:0000256" key="2">
    <source>
        <dbReference type="ARBA" id="ARBA00007441"/>
    </source>
</evidence>
<evidence type="ECO:0000313" key="9">
    <source>
        <dbReference type="EMBL" id="AFX98660.1"/>
    </source>
</evidence>
<dbReference type="PROSITE" id="PS00105">
    <property type="entry name" value="AA_TRANSFER_CLASS_1"/>
    <property type="match status" value="1"/>
</dbReference>
<evidence type="ECO:0000259" key="8">
    <source>
        <dbReference type="Pfam" id="PF00155"/>
    </source>
</evidence>
<accession>K7YGC3</accession>
<protein>
    <recommendedName>
        <fullName evidence="7">Aminotransferase</fullName>
        <ecNumber evidence="7">2.6.1.-</ecNumber>
    </recommendedName>
</protein>
<dbReference type="InterPro" id="IPR050596">
    <property type="entry name" value="AspAT/PAT-like"/>
</dbReference>
<comment type="catalytic activity">
    <reaction evidence="6">
        <text>L-aspartate + 2-oxoglutarate = oxaloacetate + L-glutamate</text>
        <dbReference type="Rhea" id="RHEA:21824"/>
        <dbReference type="ChEBI" id="CHEBI:16452"/>
        <dbReference type="ChEBI" id="CHEBI:16810"/>
        <dbReference type="ChEBI" id="CHEBI:29985"/>
        <dbReference type="ChEBI" id="CHEBI:29991"/>
        <dbReference type="EC" id="2.6.1.1"/>
    </reaction>
</comment>
<dbReference type="Pfam" id="PF00155">
    <property type="entry name" value="Aminotran_1_2"/>
    <property type="match status" value="1"/>
</dbReference>
<proteinExistence type="inferred from homology"/>
<evidence type="ECO:0000313" key="10">
    <source>
        <dbReference type="Proteomes" id="UP000010077"/>
    </source>
</evidence>
<evidence type="ECO:0000256" key="6">
    <source>
        <dbReference type="ARBA" id="ARBA00049185"/>
    </source>
</evidence>
<dbReference type="STRING" id="1193729.A1OE_467"/>
<sequence length="379" mass="41698">MFNPASRAEIDPFIVMQMMSDATKREAAGDNVLHLEIGQPSTPAPKGVLKAARVALCNDKIGYTVPLGMTKMREKISKHYRKWYGIEVSIERIAVTTGSSGGFSIAVLSALEHGSRVAIASPGYPAYRNILKSLGTEVVCLPADAKDRFQPTVAKLEKAGKLDGLIIASPSNPTGTMLNEKAMKKITHWCQTNGVRLISDEVYHGINFRHRPISALESNPDAIVINSFSKYFSMTGWRIGWMVIPPELLTSVERLIASFFISAPTISQFGAIAAFDCIEEAQKNLNRYTLNRDILLNQLPSAWLDNLAPADGAFYIYANVAKHTNDSRKFCKRLLTEIGIACTPGIDFDPSRGHATIRLSFAGSSKDMMEACKRLKAWL</sequence>
<dbReference type="HOGENOM" id="CLU_017584_4_3_5"/>
<dbReference type="PANTHER" id="PTHR46383:SF2">
    <property type="entry name" value="AMINOTRANSFERASE"/>
    <property type="match status" value="1"/>
</dbReference>
<dbReference type="InterPro" id="IPR015424">
    <property type="entry name" value="PyrdxlP-dep_Trfase"/>
</dbReference>
<evidence type="ECO:0000256" key="3">
    <source>
        <dbReference type="ARBA" id="ARBA00022576"/>
    </source>
</evidence>
<dbReference type="InterPro" id="IPR004838">
    <property type="entry name" value="NHTrfase_class1_PyrdxlP-BS"/>
</dbReference>
<keyword evidence="3 7" id="KW-0032">Aminotransferase</keyword>
<evidence type="ECO:0000256" key="7">
    <source>
        <dbReference type="RuleBase" id="RU000481"/>
    </source>
</evidence>
<keyword evidence="4 7" id="KW-0808">Transferase</keyword>
<gene>
    <name evidence="9" type="ORF">A1OE_467</name>
</gene>
<dbReference type="GO" id="GO:0006520">
    <property type="term" value="P:amino acid metabolic process"/>
    <property type="evidence" value="ECO:0007669"/>
    <property type="project" value="InterPro"/>
</dbReference>
<evidence type="ECO:0000256" key="4">
    <source>
        <dbReference type="ARBA" id="ARBA00022679"/>
    </source>
</evidence>
<reference evidence="9 10" key="1">
    <citation type="journal article" date="2012" name="Proc. Natl. Acad. Sci. U.S.A.">
        <title>Genome streamlining and chemical defense in a coral reef symbiosis.</title>
        <authorList>
            <person name="Kwan J.C."/>
            <person name="Donia M.S."/>
            <person name="Han A.W."/>
            <person name="Hirose E."/>
            <person name="Haygood M.G."/>
            <person name="Schmidt E.W."/>
        </authorList>
    </citation>
    <scope>NUCLEOTIDE SEQUENCE [LARGE SCALE GENOMIC DNA]</scope>
    <source>
        <strain evidence="9 10">L2</strain>
    </source>
</reference>
<comment type="similarity">
    <text evidence="2 7">Belongs to the class-I pyridoxal-phosphate-dependent aminotransferase family.</text>
</comment>
<dbReference type="AlphaFoldDB" id="K7YGC3"/>
<dbReference type="SUPFAM" id="SSF53383">
    <property type="entry name" value="PLP-dependent transferases"/>
    <property type="match status" value="1"/>
</dbReference>
<dbReference type="GO" id="GO:0030170">
    <property type="term" value="F:pyridoxal phosphate binding"/>
    <property type="evidence" value="ECO:0007669"/>
    <property type="project" value="InterPro"/>
</dbReference>
<dbReference type="PATRIC" id="fig|1193729.4.peg.258"/>
<evidence type="ECO:0000256" key="1">
    <source>
        <dbReference type="ARBA" id="ARBA00001933"/>
    </source>
</evidence>
<evidence type="ECO:0000256" key="5">
    <source>
        <dbReference type="ARBA" id="ARBA00022898"/>
    </source>
</evidence>
<dbReference type="Proteomes" id="UP000010077">
    <property type="component" value="Chromosome"/>
</dbReference>
<name>K7YGC3_9PROT</name>
<dbReference type="EMBL" id="CP003539">
    <property type="protein sequence ID" value="AFX98660.1"/>
    <property type="molecule type" value="Genomic_DNA"/>
</dbReference>
<dbReference type="InterPro" id="IPR004839">
    <property type="entry name" value="Aminotransferase_I/II_large"/>
</dbReference>
<dbReference type="PANTHER" id="PTHR46383">
    <property type="entry name" value="ASPARTATE AMINOTRANSFERASE"/>
    <property type="match status" value="1"/>
</dbReference>
<dbReference type="InterPro" id="IPR015421">
    <property type="entry name" value="PyrdxlP-dep_Trfase_major"/>
</dbReference>
<dbReference type="OrthoDB" id="9804407at2"/>
<dbReference type="Gene3D" id="3.40.640.10">
    <property type="entry name" value="Type I PLP-dependent aspartate aminotransferase-like (Major domain)"/>
    <property type="match status" value="1"/>
</dbReference>
<dbReference type="CDD" id="cd00609">
    <property type="entry name" value="AAT_like"/>
    <property type="match status" value="1"/>
</dbReference>
<keyword evidence="10" id="KW-1185">Reference proteome</keyword>
<dbReference type="GO" id="GO:0004069">
    <property type="term" value="F:L-aspartate:2-oxoglutarate aminotransferase activity"/>
    <property type="evidence" value="ECO:0007669"/>
    <property type="project" value="UniProtKB-EC"/>
</dbReference>
<organism evidence="9 10">
    <name type="scientific">Candidatus Endolissoclinum faulkneri L2</name>
    <dbReference type="NCBI Taxonomy" id="1193729"/>
    <lineage>
        <taxon>Bacteria</taxon>
        <taxon>Pseudomonadati</taxon>
        <taxon>Pseudomonadota</taxon>
        <taxon>Alphaproteobacteria</taxon>
        <taxon>Rhodospirillales</taxon>
        <taxon>Rhodospirillaceae</taxon>
        <taxon>Candidatus Endolissoclinum</taxon>
    </lineage>
</organism>
<keyword evidence="5" id="KW-0663">Pyridoxal phosphate</keyword>
<dbReference type="RefSeq" id="WP_015088158.1">
    <property type="nucleotide sequence ID" value="NC_019566.1"/>
</dbReference>
<dbReference type="EC" id="2.6.1.-" evidence="7"/>
<dbReference type="KEGG" id="thal:A1OE_467"/>